<keyword evidence="1" id="KW-0732">Signal</keyword>
<sequence length="336" mass="35371">MLCTMSPLVVLILLFSVQTTIASPIVERRAPTFVFDGDAPFSVSANDLAASLTCPYGNPSAASPPVLLIHGTATTGQESWGDGYVPALKANGFTACYITIPNRAMGDMQVNAEYVAYNIHAISSLSGNIPTAVITHSQGGPVTQWALQFWPSTRSVTRAFVALSPDFHGVELLNSDSLLSNICSSGICQASLWQQSAGSHWYDTLHAHEFSAQVPTTSIWTQFDGVVTPAGGNAQLPGANVVSVQSLCPLRPDSHVTMTISSAAYALALDALRNNGVASMARVRRKALNICLRFAAPGMNVNIAKDIGSLLENLVDGVLLGGPKLKAEPAIAAHAQ</sequence>
<name>A0A9Q8L973_PASFU</name>
<evidence type="ECO:0000256" key="1">
    <source>
        <dbReference type="SAM" id="SignalP"/>
    </source>
</evidence>
<organism evidence="2 3">
    <name type="scientific">Passalora fulva</name>
    <name type="common">Tomato leaf mold</name>
    <name type="synonym">Cladosporium fulvum</name>
    <dbReference type="NCBI Taxonomy" id="5499"/>
    <lineage>
        <taxon>Eukaryota</taxon>
        <taxon>Fungi</taxon>
        <taxon>Dikarya</taxon>
        <taxon>Ascomycota</taxon>
        <taxon>Pezizomycotina</taxon>
        <taxon>Dothideomycetes</taxon>
        <taxon>Dothideomycetidae</taxon>
        <taxon>Mycosphaerellales</taxon>
        <taxon>Mycosphaerellaceae</taxon>
        <taxon>Fulvia</taxon>
    </lineage>
</organism>
<dbReference type="SUPFAM" id="SSF53474">
    <property type="entry name" value="alpha/beta-Hydrolases"/>
    <property type="match status" value="1"/>
</dbReference>
<dbReference type="GeneID" id="71982601"/>
<evidence type="ECO:0000313" key="2">
    <source>
        <dbReference type="EMBL" id="UJO13129.1"/>
    </source>
</evidence>
<dbReference type="InterPro" id="IPR053228">
    <property type="entry name" value="Stereospecific_Lipase"/>
</dbReference>
<keyword evidence="3" id="KW-1185">Reference proteome</keyword>
<dbReference type="EMBL" id="CP090164">
    <property type="protein sequence ID" value="UJO13129.1"/>
    <property type="molecule type" value="Genomic_DNA"/>
</dbReference>
<proteinExistence type="predicted"/>
<dbReference type="PANTHER" id="PTHR37574:SF1">
    <property type="entry name" value="LIPASE B"/>
    <property type="match status" value="1"/>
</dbReference>
<gene>
    <name evidence="2" type="ORF">CLAFUR5_02723</name>
</gene>
<feature type="chain" id="PRO_5040107136" evidence="1">
    <location>
        <begin position="23"/>
        <end position="336"/>
    </location>
</feature>
<protein>
    <submittedName>
        <fullName evidence="2">Lipase B</fullName>
    </submittedName>
</protein>
<evidence type="ECO:0000313" key="3">
    <source>
        <dbReference type="Proteomes" id="UP000756132"/>
    </source>
</evidence>
<accession>A0A9Q8L973</accession>
<reference evidence="2" key="1">
    <citation type="submission" date="2021-12" db="EMBL/GenBank/DDBJ databases">
        <authorList>
            <person name="Zaccaron A."/>
            <person name="Stergiopoulos I."/>
        </authorList>
    </citation>
    <scope>NUCLEOTIDE SEQUENCE</scope>
    <source>
        <strain evidence="2">Race5_Kim</strain>
    </source>
</reference>
<dbReference type="Proteomes" id="UP000756132">
    <property type="component" value="Chromosome 2"/>
</dbReference>
<dbReference type="Gene3D" id="3.40.50.1820">
    <property type="entry name" value="alpha/beta hydrolase"/>
    <property type="match status" value="1"/>
</dbReference>
<dbReference type="AlphaFoldDB" id="A0A9Q8L973"/>
<dbReference type="InterPro" id="IPR029058">
    <property type="entry name" value="AB_hydrolase_fold"/>
</dbReference>
<feature type="signal peptide" evidence="1">
    <location>
        <begin position="1"/>
        <end position="22"/>
    </location>
</feature>
<dbReference type="RefSeq" id="XP_047757495.1">
    <property type="nucleotide sequence ID" value="XM_047901871.1"/>
</dbReference>
<dbReference type="PANTHER" id="PTHR37574">
    <property type="entry name" value="LIPASE B"/>
    <property type="match status" value="1"/>
</dbReference>
<reference evidence="2" key="2">
    <citation type="journal article" date="2022" name="Microb. Genom.">
        <title>A chromosome-scale genome assembly of the tomato pathogen Cladosporium fulvum reveals a compartmentalized genome architecture and the presence of a dispensable chromosome.</title>
        <authorList>
            <person name="Zaccaron A.Z."/>
            <person name="Chen L.H."/>
            <person name="Samaras A."/>
            <person name="Stergiopoulos I."/>
        </authorList>
    </citation>
    <scope>NUCLEOTIDE SEQUENCE</scope>
    <source>
        <strain evidence="2">Race5_Kim</strain>
    </source>
</reference>
<dbReference type="KEGG" id="ffu:CLAFUR5_02723"/>
<dbReference type="OrthoDB" id="4605274at2759"/>